<sequence length="127" mass="13522">MVARSVGVSQYPMTLPHPAPTGGHEQAQATFRSETAQNVLQRKGTQTAGPPCQKDPAAVKIFHQLPGGSCSRTVAALPAVCKGEKKTKLTPAETPAQNQSGTNHFLTTRHRSSRKHGPPRPRGKQGP</sequence>
<dbReference type="Proteomes" id="UP001066276">
    <property type="component" value="Chromosome 4_1"/>
</dbReference>
<feature type="region of interest" description="Disordered" evidence="1">
    <location>
        <begin position="86"/>
        <end position="127"/>
    </location>
</feature>
<feature type="region of interest" description="Disordered" evidence="1">
    <location>
        <begin position="1"/>
        <end position="28"/>
    </location>
</feature>
<organism evidence="2 3">
    <name type="scientific">Pleurodeles waltl</name>
    <name type="common">Iberian ribbed newt</name>
    <dbReference type="NCBI Taxonomy" id="8319"/>
    <lineage>
        <taxon>Eukaryota</taxon>
        <taxon>Metazoa</taxon>
        <taxon>Chordata</taxon>
        <taxon>Craniata</taxon>
        <taxon>Vertebrata</taxon>
        <taxon>Euteleostomi</taxon>
        <taxon>Amphibia</taxon>
        <taxon>Batrachia</taxon>
        <taxon>Caudata</taxon>
        <taxon>Salamandroidea</taxon>
        <taxon>Salamandridae</taxon>
        <taxon>Pleurodelinae</taxon>
        <taxon>Pleurodeles</taxon>
    </lineage>
</organism>
<evidence type="ECO:0000256" key="1">
    <source>
        <dbReference type="SAM" id="MobiDB-lite"/>
    </source>
</evidence>
<feature type="compositionally biased region" description="Polar residues" evidence="1">
    <location>
        <begin position="95"/>
        <end position="106"/>
    </location>
</feature>
<name>A0AAV7T861_PLEWA</name>
<dbReference type="AlphaFoldDB" id="A0AAV7T861"/>
<comment type="caution">
    <text evidence="2">The sequence shown here is derived from an EMBL/GenBank/DDBJ whole genome shotgun (WGS) entry which is preliminary data.</text>
</comment>
<evidence type="ECO:0000313" key="2">
    <source>
        <dbReference type="EMBL" id="KAJ1172792.1"/>
    </source>
</evidence>
<accession>A0AAV7T861</accession>
<keyword evidence="3" id="KW-1185">Reference proteome</keyword>
<feature type="compositionally biased region" description="Basic residues" evidence="1">
    <location>
        <begin position="107"/>
        <end position="127"/>
    </location>
</feature>
<reference evidence="2" key="1">
    <citation type="journal article" date="2022" name="bioRxiv">
        <title>Sequencing and chromosome-scale assembly of the giantPleurodeles waltlgenome.</title>
        <authorList>
            <person name="Brown T."/>
            <person name="Elewa A."/>
            <person name="Iarovenko S."/>
            <person name="Subramanian E."/>
            <person name="Araus A.J."/>
            <person name="Petzold A."/>
            <person name="Susuki M."/>
            <person name="Suzuki K.-i.T."/>
            <person name="Hayashi T."/>
            <person name="Toyoda A."/>
            <person name="Oliveira C."/>
            <person name="Osipova E."/>
            <person name="Leigh N.D."/>
            <person name="Simon A."/>
            <person name="Yun M.H."/>
        </authorList>
    </citation>
    <scope>NUCLEOTIDE SEQUENCE</scope>
    <source>
        <strain evidence="2">20211129_DDA</strain>
        <tissue evidence="2">Liver</tissue>
    </source>
</reference>
<dbReference type="EMBL" id="JANPWB010000007">
    <property type="protein sequence ID" value="KAJ1172792.1"/>
    <property type="molecule type" value="Genomic_DNA"/>
</dbReference>
<gene>
    <name evidence="2" type="ORF">NDU88_004634</name>
</gene>
<proteinExistence type="predicted"/>
<protein>
    <submittedName>
        <fullName evidence="2">Uncharacterized protein</fullName>
    </submittedName>
</protein>
<evidence type="ECO:0000313" key="3">
    <source>
        <dbReference type="Proteomes" id="UP001066276"/>
    </source>
</evidence>